<dbReference type="InterPro" id="IPR057780">
    <property type="entry name" value="Beta-prop_Vps41"/>
</dbReference>
<evidence type="ECO:0000313" key="3">
    <source>
        <dbReference type="EMBL" id="KIM26846.1"/>
    </source>
</evidence>
<dbReference type="GO" id="GO:0016236">
    <property type="term" value="P:macroautophagy"/>
    <property type="evidence" value="ECO:0007669"/>
    <property type="project" value="TreeGrafter"/>
</dbReference>
<dbReference type="EMBL" id="KN824303">
    <property type="protein sequence ID" value="KIM26846.1"/>
    <property type="molecule type" value="Genomic_DNA"/>
</dbReference>
<dbReference type="GO" id="GO:0006623">
    <property type="term" value="P:protein targeting to vacuole"/>
    <property type="evidence" value="ECO:0007669"/>
    <property type="project" value="InterPro"/>
</dbReference>
<feature type="domain" description="Vps41 beta-propeller" evidence="2">
    <location>
        <begin position="126"/>
        <end position="189"/>
    </location>
</feature>
<dbReference type="PANTHER" id="PTHR12616">
    <property type="entry name" value="VACUOLAR PROTEIN SORTING VPS41"/>
    <property type="match status" value="1"/>
</dbReference>
<feature type="domain" description="Vps41 beta-propeller" evidence="2">
    <location>
        <begin position="214"/>
        <end position="277"/>
    </location>
</feature>
<feature type="compositionally biased region" description="Polar residues" evidence="1">
    <location>
        <begin position="533"/>
        <end position="544"/>
    </location>
</feature>
<feature type="compositionally biased region" description="Acidic residues" evidence="1">
    <location>
        <begin position="92"/>
        <end position="123"/>
    </location>
</feature>
<dbReference type="AlphaFoldDB" id="A0A0C3B5T5"/>
<dbReference type="InterPro" id="IPR015943">
    <property type="entry name" value="WD40/YVTN_repeat-like_dom_sf"/>
</dbReference>
<dbReference type="InterPro" id="IPR045111">
    <property type="entry name" value="Vps41/Vps8"/>
</dbReference>
<dbReference type="HOGENOM" id="CLU_412305_0_0_1"/>
<accession>A0A0C3B5T5</accession>
<keyword evidence="4" id="KW-1185">Reference proteome</keyword>
<reference evidence="3 4" key="1">
    <citation type="submission" date="2014-04" db="EMBL/GenBank/DDBJ databases">
        <authorList>
            <consortium name="DOE Joint Genome Institute"/>
            <person name="Kuo A."/>
            <person name="Zuccaro A."/>
            <person name="Kohler A."/>
            <person name="Nagy L.G."/>
            <person name="Floudas D."/>
            <person name="Copeland A."/>
            <person name="Barry K.W."/>
            <person name="Cichocki N."/>
            <person name="Veneault-Fourrey C."/>
            <person name="LaButti K."/>
            <person name="Lindquist E.A."/>
            <person name="Lipzen A."/>
            <person name="Lundell T."/>
            <person name="Morin E."/>
            <person name="Murat C."/>
            <person name="Sun H."/>
            <person name="Tunlid A."/>
            <person name="Henrissat B."/>
            <person name="Grigoriev I.V."/>
            <person name="Hibbett D.S."/>
            <person name="Martin F."/>
            <person name="Nordberg H.P."/>
            <person name="Cantor M.N."/>
            <person name="Hua S.X."/>
        </authorList>
    </citation>
    <scope>NUCLEOTIDE SEQUENCE [LARGE SCALE GENOMIC DNA]</scope>
    <source>
        <strain evidence="3 4">MAFF 305830</strain>
    </source>
</reference>
<gene>
    <name evidence="3" type="ORF">M408DRAFT_25107</name>
</gene>
<dbReference type="Pfam" id="PF23411">
    <property type="entry name" value="Beta-prop_Vps41"/>
    <property type="match status" value="3"/>
</dbReference>
<feature type="compositionally biased region" description="Polar residues" evidence="1">
    <location>
        <begin position="41"/>
        <end position="53"/>
    </location>
</feature>
<feature type="domain" description="Vps41 beta-propeller" evidence="2">
    <location>
        <begin position="307"/>
        <end position="458"/>
    </location>
</feature>
<dbReference type="Proteomes" id="UP000054097">
    <property type="component" value="Unassembled WGS sequence"/>
</dbReference>
<dbReference type="GO" id="GO:0030897">
    <property type="term" value="C:HOPS complex"/>
    <property type="evidence" value="ECO:0007669"/>
    <property type="project" value="TreeGrafter"/>
</dbReference>
<feature type="region of interest" description="Disordered" evidence="1">
    <location>
        <begin position="531"/>
        <end position="565"/>
    </location>
</feature>
<organism evidence="3 4">
    <name type="scientific">Serendipita vermifera MAFF 305830</name>
    <dbReference type="NCBI Taxonomy" id="933852"/>
    <lineage>
        <taxon>Eukaryota</taxon>
        <taxon>Fungi</taxon>
        <taxon>Dikarya</taxon>
        <taxon>Basidiomycota</taxon>
        <taxon>Agaricomycotina</taxon>
        <taxon>Agaricomycetes</taxon>
        <taxon>Sebacinales</taxon>
        <taxon>Serendipitaceae</taxon>
        <taxon>Serendipita</taxon>
    </lineage>
</organism>
<dbReference type="SUPFAM" id="SSF50978">
    <property type="entry name" value="WD40 repeat-like"/>
    <property type="match status" value="1"/>
</dbReference>
<dbReference type="GO" id="GO:0034058">
    <property type="term" value="P:endosomal vesicle fusion"/>
    <property type="evidence" value="ECO:0007669"/>
    <property type="project" value="TreeGrafter"/>
</dbReference>
<feature type="compositionally biased region" description="Polar residues" evidence="1">
    <location>
        <begin position="467"/>
        <end position="476"/>
    </location>
</feature>
<name>A0A0C3B5T5_SERVB</name>
<dbReference type="OrthoDB" id="244107at2759"/>
<feature type="compositionally biased region" description="Low complexity" evidence="1">
    <location>
        <begin position="477"/>
        <end position="515"/>
    </location>
</feature>
<dbReference type="GO" id="GO:0005770">
    <property type="term" value="C:late endosome"/>
    <property type="evidence" value="ECO:0007669"/>
    <property type="project" value="TreeGrafter"/>
</dbReference>
<dbReference type="Gene3D" id="2.130.10.10">
    <property type="entry name" value="YVTN repeat-like/Quinoprotein amine dehydrogenase"/>
    <property type="match status" value="1"/>
</dbReference>
<sequence length="666" mass="70794">MSENRSGVEYDSPEGEPSEDASSAIGPLAESEEAGSALDLNGTNDDSTINSSAIGPVLETPEASMSLDSTTSEVTEKALNGAHDVPEGGKDDESEDADEEQSSEDDDDDEEEEEEDSDEEEEEPVLKYSKVEGAAADILEKDTASAIAVGPTYFAVGTHNGLVHLFTPRGTLLKSYRPHSASITDIVISISPPSTETSTTSTNSSTAPASELITDTIATTSLDGHAILHTLRTGSSTGHNFRRPLRSIALSPTYTTSSSKAYITGGLAGELVYTSRAPSLGQSLGLGGLESVLTFGLSGGGGNADGLGPQSHKTLHSGAGPIWKVRWKADYVAWAVDAGVRLYSVSRSEVIAFVERAKESPRGDMWPCELVWSRDAGKTTEELLIGWADLVKVVNLRTQVKKTPAGAAPGTSQSSGAGAVIGGVGLGALAQGTTAPPLETIVEVARVLRLDCMVSGVTYWPFLQEGSQTKESVPPQSSAVTSIPASATTAPITTAESKPAPQSSSTQPPQRQQQQQTAFLLLAYLPTKHMLSPESTEASSQRRQPSFPPELRIINSKNEEQSRDVLSLKGHERWGCGDYRVVEAPPPTTVSPPPSVKASGKKKAAGLQEKDHGGWLVLSPKGVVLVRKRDRRDRVMWLVERERYEEALDEMEKMELEGDFLKNAGA</sequence>
<reference evidence="4" key="2">
    <citation type="submission" date="2015-01" db="EMBL/GenBank/DDBJ databases">
        <title>Evolutionary Origins and Diversification of the Mycorrhizal Mutualists.</title>
        <authorList>
            <consortium name="DOE Joint Genome Institute"/>
            <consortium name="Mycorrhizal Genomics Consortium"/>
            <person name="Kohler A."/>
            <person name="Kuo A."/>
            <person name="Nagy L.G."/>
            <person name="Floudas D."/>
            <person name="Copeland A."/>
            <person name="Barry K.W."/>
            <person name="Cichocki N."/>
            <person name="Veneault-Fourrey C."/>
            <person name="LaButti K."/>
            <person name="Lindquist E.A."/>
            <person name="Lipzen A."/>
            <person name="Lundell T."/>
            <person name="Morin E."/>
            <person name="Murat C."/>
            <person name="Riley R."/>
            <person name="Ohm R."/>
            <person name="Sun H."/>
            <person name="Tunlid A."/>
            <person name="Henrissat B."/>
            <person name="Grigoriev I.V."/>
            <person name="Hibbett D.S."/>
            <person name="Martin F."/>
        </authorList>
    </citation>
    <scope>NUCLEOTIDE SEQUENCE [LARGE SCALE GENOMIC DNA]</scope>
    <source>
        <strain evidence="4">MAFF 305830</strain>
    </source>
</reference>
<evidence type="ECO:0000256" key="1">
    <source>
        <dbReference type="SAM" id="MobiDB-lite"/>
    </source>
</evidence>
<dbReference type="GO" id="GO:0009267">
    <property type="term" value="P:cellular response to starvation"/>
    <property type="evidence" value="ECO:0007669"/>
    <property type="project" value="TreeGrafter"/>
</dbReference>
<dbReference type="STRING" id="933852.A0A0C3B5T5"/>
<proteinExistence type="predicted"/>
<dbReference type="PANTHER" id="PTHR12616:SF1">
    <property type="entry name" value="VACUOLAR PROTEIN SORTING-ASSOCIATED PROTEIN 41 HOMOLOG"/>
    <property type="match status" value="1"/>
</dbReference>
<evidence type="ECO:0000313" key="4">
    <source>
        <dbReference type="Proteomes" id="UP000054097"/>
    </source>
</evidence>
<feature type="compositionally biased region" description="Pro residues" evidence="1">
    <location>
        <begin position="584"/>
        <end position="595"/>
    </location>
</feature>
<evidence type="ECO:0000259" key="2">
    <source>
        <dbReference type="Pfam" id="PF23411"/>
    </source>
</evidence>
<feature type="region of interest" description="Disordered" evidence="1">
    <location>
        <begin position="467"/>
        <end position="515"/>
    </location>
</feature>
<protein>
    <recommendedName>
        <fullName evidence="2">Vps41 beta-propeller domain-containing protein</fullName>
    </recommendedName>
</protein>
<feature type="region of interest" description="Disordered" evidence="1">
    <location>
        <begin position="583"/>
        <end position="606"/>
    </location>
</feature>
<feature type="region of interest" description="Disordered" evidence="1">
    <location>
        <begin position="1"/>
        <end position="129"/>
    </location>
</feature>
<dbReference type="InterPro" id="IPR036322">
    <property type="entry name" value="WD40_repeat_dom_sf"/>
</dbReference>